<dbReference type="Pfam" id="PF13715">
    <property type="entry name" value="CarbopepD_reg_2"/>
    <property type="match status" value="1"/>
</dbReference>
<dbReference type="Proteomes" id="UP001597051">
    <property type="component" value="Unassembled WGS sequence"/>
</dbReference>
<dbReference type="Gene3D" id="2.170.130.10">
    <property type="entry name" value="TonB-dependent receptor, plug domain"/>
    <property type="match status" value="1"/>
</dbReference>
<proteinExistence type="inferred from homology"/>
<evidence type="ECO:0000256" key="1">
    <source>
        <dbReference type="PROSITE-ProRule" id="PRU01360"/>
    </source>
</evidence>
<gene>
    <name evidence="4" type="ORF">ACFQ0S_12460</name>
</gene>
<dbReference type="PROSITE" id="PS52016">
    <property type="entry name" value="TONB_DEPENDENT_REC_3"/>
    <property type="match status" value="1"/>
</dbReference>
<feature type="domain" description="TonB-dependent receptor plug" evidence="3">
    <location>
        <begin position="116"/>
        <end position="208"/>
    </location>
</feature>
<evidence type="ECO:0000313" key="4">
    <source>
        <dbReference type="EMBL" id="MFD0985286.1"/>
    </source>
</evidence>
<keyword evidence="1" id="KW-1134">Transmembrane beta strand</keyword>
<reference evidence="5" key="1">
    <citation type="journal article" date="2019" name="Int. J. Syst. Evol. Microbiol.">
        <title>The Global Catalogue of Microorganisms (GCM) 10K type strain sequencing project: providing services to taxonomists for standard genome sequencing and annotation.</title>
        <authorList>
            <consortium name="The Broad Institute Genomics Platform"/>
            <consortium name="The Broad Institute Genome Sequencing Center for Infectious Disease"/>
            <person name="Wu L."/>
            <person name="Ma J."/>
        </authorList>
    </citation>
    <scope>NUCLEOTIDE SEQUENCE [LARGE SCALE GENOMIC DNA]</scope>
    <source>
        <strain evidence="5">CECT 7649</strain>
    </source>
</reference>
<dbReference type="SUPFAM" id="SSF49464">
    <property type="entry name" value="Carboxypeptidase regulatory domain-like"/>
    <property type="match status" value="1"/>
</dbReference>
<organism evidence="4 5">
    <name type="scientific">Flavobacterium myungsuense</name>
    <dbReference type="NCBI Taxonomy" id="651823"/>
    <lineage>
        <taxon>Bacteria</taxon>
        <taxon>Pseudomonadati</taxon>
        <taxon>Bacteroidota</taxon>
        <taxon>Flavobacteriia</taxon>
        <taxon>Flavobacteriales</taxon>
        <taxon>Flavobacteriaceae</taxon>
        <taxon>Flavobacterium</taxon>
    </lineage>
</organism>
<feature type="signal peptide" evidence="2">
    <location>
        <begin position="1"/>
        <end position="24"/>
    </location>
</feature>
<comment type="similarity">
    <text evidence="1">Belongs to the TonB-dependent receptor family.</text>
</comment>
<dbReference type="Gene3D" id="2.60.40.1120">
    <property type="entry name" value="Carboxypeptidase-like, regulatory domain"/>
    <property type="match status" value="1"/>
</dbReference>
<keyword evidence="1" id="KW-0812">Transmembrane</keyword>
<evidence type="ECO:0000313" key="5">
    <source>
        <dbReference type="Proteomes" id="UP001597051"/>
    </source>
</evidence>
<dbReference type="InterPro" id="IPR008969">
    <property type="entry name" value="CarboxyPept-like_regulatory"/>
</dbReference>
<dbReference type="EMBL" id="JBHTIZ010000045">
    <property type="protein sequence ID" value="MFD0985286.1"/>
    <property type="molecule type" value="Genomic_DNA"/>
</dbReference>
<comment type="caution">
    <text evidence="4">The sequence shown here is derived from an EMBL/GenBank/DDBJ whole genome shotgun (WGS) entry which is preliminary data.</text>
</comment>
<keyword evidence="2" id="KW-0732">Signal</keyword>
<sequence length="211" mass="22128">MNMKNYIHFIVFLISSTFFSQINAQEVTGKVIDKDGLPIPSVNVVNQNSKSSTVTDLDGSFSIKSKVGDKLKFSMVGFETITISSSTSPLNITLIEVTKALDEVVVVGYGTKKKGAITGSVSQIKSADILKNPGQSAIQSIQGKAAGVNIVTNDEPGANPTIVIRGLGTILGARSPLYVIDGVESGSLNGLSANDIASFDILKDASSLAIY</sequence>
<dbReference type="InterPro" id="IPR039426">
    <property type="entry name" value="TonB-dep_rcpt-like"/>
</dbReference>
<name>A0ABW3J5A1_9FLAO</name>
<dbReference type="SUPFAM" id="SSF56935">
    <property type="entry name" value="Porins"/>
    <property type="match status" value="1"/>
</dbReference>
<keyword evidence="1" id="KW-0998">Cell outer membrane</keyword>
<dbReference type="Pfam" id="PF07715">
    <property type="entry name" value="Plug"/>
    <property type="match status" value="1"/>
</dbReference>
<accession>A0ABW3J5A1</accession>
<feature type="chain" id="PRO_5047383368" evidence="2">
    <location>
        <begin position="25"/>
        <end position="211"/>
    </location>
</feature>
<dbReference type="InterPro" id="IPR037066">
    <property type="entry name" value="Plug_dom_sf"/>
</dbReference>
<dbReference type="InterPro" id="IPR012910">
    <property type="entry name" value="Plug_dom"/>
</dbReference>
<protein>
    <submittedName>
        <fullName evidence="4">Carboxypeptidase-like regulatory domain-containing protein</fullName>
    </submittedName>
</protein>
<keyword evidence="1" id="KW-0472">Membrane</keyword>
<keyword evidence="1" id="KW-0813">Transport</keyword>
<evidence type="ECO:0000259" key="3">
    <source>
        <dbReference type="Pfam" id="PF07715"/>
    </source>
</evidence>
<comment type="subcellular location">
    <subcellularLocation>
        <location evidence="1">Cell outer membrane</location>
        <topology evidence="1">Multi-pass membrane protein</topology>
    </subcellularLocation>
</comment>
<keyword evidence="5" id="KW-1185">Reference proteome</keyword>
<evidence type="ECO:0000256" key="2">
    <source>
        <dbReference type="SAM" id="SignalP"/>
    </source>
</evidence>